<keyword evidence="1" id="KW-0597">Phosphoprotein</keyword>
<dbReference type="Gene3D" id="3.90.1290.10">
    <property type="entry name" value="Plakin repeat"/>
    <property type="match status" value="5"/>
</dbReference>
<organism evidence="4 5">
    <name type="scientific">Limulus polyphemus</name>
    <name type="common">Atlantic horseshoe crab</name>
    <dbReference type="NCBI Taxonomy" id="6850"/>
    <lineage>
        <taxon>Eukaryota</taxon>
        <taxon>Metazoa</taxon>
        <taxon>Ecdysozoa</taxon>
        <taxon>Arthropoda</taxon>
        <taxon>Chelicerata</taxon>
        <taxon>Merostomata</taxon>
        <taxon>Xiphosura</taxon>
        <taxon>Limulidae</taxon>
        <taxon>Limulus</taxon>
    </lineage>
</organism>
<dbReference type="InterPro" id="IPR001101">
    <property type="entry name" value="Plectin_repeat"/>
</dbReference>
<dbReference type="PANTHER" id="PTHR23169:SF23">
    <property type="entry name" value="SHORT STOP, ISOFORM H"/>
    <property type="match status" value="1"/>
</dbReference>
<proteinExistence type="predicted"/>
<dbReference type="GeneID" id="106476963"/>
<name>A0ABM1RYE3_LIMPO</name>
<feature type="compositionally biased region" description="Basic and acidic residues" evidence="3">
    <location>
        <begin position="1071"/>
        <end position="1081"/>
    </location>
</feature>
<feature type="non-terminal residue" evidence="5">
    <location>
        <position position="1"/>
    </location>
</feature>
<dbReference type="InterPro" id="IPR043197">
    <property type="entry name" value="Plakin"/>
</dbReference>
<evidence type="ECO:0000256" key="3">
    <source>
        <dbReference type="SAM" id="MobiDB-lite"/>
    </source>
</evidence>
<feature type="compositionally biased region" description="Basic and acidic residues" evidence="3">
    <location>
        <begin position="987"/>
        <end position="1016"/>
    </location>
</feature>
<dbReference type="InterPro" id="IPR035915">
    <property type="entry name" value="Plakin_repeat_sf"/>
</dbReference>
<evidence type="ECO:0000313" key="5">
    <source>
        <dbReference type="RefSeq" id="XP_022236398.1"/>
    </source>
</evidence>
<feature type="compositionally biased region" description="Basic and acidic residues" evidence="3">
    <location>
        <begin position="1323"/>
        <end position="1340"/>
    </location>
</feature>
<feature type="region of interest" description="Disordered" evidence="3">
    <location>
        <begin position="930"/>
        <end position="1340"/>
    </location>
</feature>
<evidence type="ECO:0000256" key="1">
    <source>
        <dbReference type="ARBA" id="ARBA00022553"/>
    </source>
</evidence>
<feature type="compositionally biased region" description="Basic and acidic residues" evidence="3">
    <location>
        <begin position="1215"/>
        <end position="1244"/>
    </location>
</feature>
<gene>
    <name evidence="5" type="primary">LOC106476963</name>
</gene>
<dbReference type="PANTHER" id="PTHR23169">
    <property type="entry name" value="ENVOPLAKIN"/>
    <property type="match status" value="1"/>
</dbReference>
<feature type="compositionally biased region" description="Basic and acidic residues" evidence="3">
    <location>
        <begin position="1047"/>
        <end position="1064"/>
    </location>
</feature>
<feature type="compositionally biased region" description="Basic and acidic residues" evidence="3">
    <location>
        <begin position="1091"/>
        <end position="1104"/>
    </location>
</feature>
<protein>
    <submittedName>
        <fullName evidence="5">Uncharacterized protein LOC106476963</fullName>
    </submittedName>
</protein>
<feature type="non-terminal residue" evidence="5">
    <location>
        <position position="1340"/>
    </location>
</feature>
<keyword evidence="2" id="KW-0677">Repeat</keyword>
<dbReference type="Gene3D" id="1.20.58.60">
    <property type="match status" value="2"/>
</dbReference>
<reference evidence="5" key="1">
    <citation type="submission" date="2025-08" db="UniProtKB">
        <authorList>
            <consortium name="RefSeq"/>
        </authorList>
    </citation>
    <scope>IDENTIFICATION</scope>
    <source>
        <tissue evidence="5">Muscle</tissue>
    </source>
</reference>
<feature type="compositionally biased region" description="Basic and acidic residues" evidence="3">
    <location>
        <begin position="1155"/>
        <end position="1172"/>
    </location>
</feature>
<accession>A0ABM1RYE3</accession>
<keyword evidence="4" id="KW-1185">Reference proteome</keyword>
<dbReference type="Proteomes" id="UP000694941">
    <property type="component" value="Unplaced"/>
</dbReference>
<feature type="compositionally biased region" description="Basic and acidic residues" evidence="3">
    <location>
        <begin position="1251"/>
        <end position="1280"/>
    </location>
</feature>
<feature type="compositionally biased region" description="Basic and acidic residues" evidence="3">
    <location>
        <begin position="961"/>
        <end position="980"/>
    </location>
</feature>
<evidence type="ECO:0000313" key="4">
    <source>
        <dbReference type="Proteomes" id="UP000694941"/>
    </source>
</evidence>
<dbReference type="SUPFAM" id="SSF75399">
    <property type="entry name" value="Plakin repeat"/>
    <property type="match status" value="3"/>
</dbReference>
<dbReference type="RefSeq" id="XP_022236398.1">
    <property type="nucleotide sequence ID" value="XM_022380690.1"/>
</dbReference>
<dbReference type="SUPFAM" id="SSF46966">
    <property type="entry name" value="Spectrin repeat"/>
    <property type="match status" value="1"/>
</dbReference>
<feature type="compositionally biased region" description="Basic and acidic residues" evidence="3">
    <location>
        <begin position="931"/>
        <end position="952"/>
    </location>
</feature>
<evidence type="ECO:0000256" key="2">
    <source>
        <dbReference type="ARBA" id="ARBA00022737"/>
    </source>
</evidence>
<feature type="compositionally biased region" description="Basic and acidic residues" evidence="3">
    <location>
        <begin position="1287"/>
        <end position="1316"/>
    </location>
</feature>
<sequence length="1340" mass="151314">NLQEEIQQGQTVIDQINSDLVIVQRLTERTRPKQVRHSDVKKIEEDVKKITKRWDNGCFQVVERLRSCEAATELLRMYRAKMENDEQPWMMDMSTRIKNLKPINLITHPETEKQIQDAMEIYNTIAQRKSSIEDTNTLGGRYVREAKIYDLRLKHYRESLEEVHPSLDASIPKKAKVVVGADDVSQELDILNQNYTELVNTVLEYLNKLRELLSEHKDYKSSITISHAVPITPRSFHSELVMDQDSSQEPKDLGSYYSEQEGYEKVTPDKQRETQKIFTSLTEIPGESVEKLKEDLHYPKKRHLDTTAVKIKKIRPTRTLKEADDETSKDCITTVKGIVNPTTRELLTMAEAITLGILNIKTGQYTDLRSGKNMNLPDAVSKGLVDDDFMNRITESCGIVDLKTGIELTLIEAIQKGLFDPEKGHFLHPKDGRAISVDEAVRMGVITESKVLTLIERKIFKLTIIEAIKKGLLNPHTGQFLDSRTNQCMTLKEAFEKEFLQVHMPVWSEGGLPLTDAIDRGITNNETGQIVDEDSGESFTIDEAILRSVIRNNVCEVVNTESGEILCVPEALSQNVINAQMGRFVSKKTQERLTFQQAYEKHFLLRPLTLKGAHEQELLENTGKVTNPITKQRLTILEAMANGILNIDVKSVIDPKTEELVTLPEAFEKGLITPDGGFIDLTGEAISLTEAVDKGHITSVCHKMIFDVEGFRNPLTGDTISFNTAVTKDFIDVRKRTFKDLTSGETMTFEEAATKKFVQPQISEMINRKIGIVDEKGKELTVLEAVFEGLLDSKTGLVREPKTKRLLPLKEALQKKIITPEGAAVLKGLLNITVTMATVTKTLTHYVTVTSQRVTSDIRITFVDAVKNGLVDETRETFKEPNTGEIMPLEEAFNRGILELPSEGLIETSEEIPAYPTETFTKMIRRTIITHSEKPSLSSEKESPTKETEKAPVKGKTPSPTKEKPERELTSPTKEPEEKVPSATEKTPVKEKTPSPAKEKPERKLPSPTKEPEEKLPSAIEKSPVMEETPSPAKEPEQKLPSAVEKLPVKEETPSPTKEEERKLQLPAIQPEKETPVKEKTLSPTKKKQERKLPSPTKEEERKLPLPATQPEMETPVKEKTPSRTKKKRERKLSSPIKEEERKLPLTATQPEMETPVKEKTLSPTKEPEEKVPSAIEKTPIKEKTPSPTKEKPERELTSPTKEPEEKVPSAIEKTQMKEKTPSPTKEKPERELTSPTKEPEEKVPSAIEKTQMKEKTPSPTKEKPERELTSPIKEPEEKVPSAIEKTPVKEKTPSPTKEKPERKLPSPTKEPEEKVPSAIEKTQMKEKTPSPTKEKPERE</sequence>
<feature type="compositionally biased region" description="Basic and acidic residues" evidence="3">
    <location>
        <begin position="1179"/>
        <end position="1208"/>
    </location>
</feature>
<dbReference type="SMART" id="SM00250">
    <property type="entry name" value="PLEC"/>
    <property type="match status" value="7"/>
</dbReference>